<dbReference type="Proteomes" id="UP000250028">
    <property type="component" value="Unassembled WGS sequence"/>
</dbReference>
<feature type="region of interest" description="Disordered" evidence="1">
    <location>
        <begin position="1"/>
        <end position="20"/>
    </location>
</feature>
<name>A0A2Y8ZLM7_9MICO</name>
<reference evidence="3" key="1">
    <citation type="submission" date="2016-10" db="EMBL/GenBank/DDBJ databases">
        <authorList>
            <person name="Varghese N."/>
            <person name="Submissions S."/>
        </authorList>
    </citation>
    <scope>NUCLEOTIDE SEQUENCE [LARGE SCALE GENOMIC DNA]</scope>
    <source>
        <strain evidence="3">DSM 22951</strain>
    </source>
</reference>
<evidence type="ECO:0000313" key="2">
    <source>
        <dbReference type="EMBL" id="SSA32885.1"/>
    </source>
</evidence>
<dbReference type="InterPro" id="IPR008183">
    <property type="entry name" value="Aldose_1/G6P_1-epimerase"/>
</dbReference>
<dbReference type="EMBL" id="UESZ01000001">
    <property type="protein sequence ID" value="SSA32885.1"/>
    <property type="molecule type" value="Genomic_DNA"/>
</dbReference>
<organism evidence="2 3">
    <name type="scientific">Branchiibius hedensis</name>
    <dbReference type="NCBI Taxonomy" id="672460"/>
    <lineage>
        <taxon>Bacteria</taxon>
        <taxon>Bacillati</taxon>
        <taxon>Actinomycetota</taxon>
        <taxon>Actinomycetes</taxon>
        <taxon>Micrococcales</taxon>
        <taxon>Dermacoccaceae</taxon>
        <taxon>Branchiibius</taxon>
    </lineage>
</organism>
<gene>
    <name evidence="2" type="ORF">SAMN04489750_0151</name>
</gene>
<dbReference type="CDD" id="cd09022">
    <property type="entry name" value="Aldose_epim_Ec_YihR"/>
    <property type="match status" value="1"/>
</dbReference>
<dbReference type="GO" id="GO:0030246">
    <property type="term" value="F:carbohydrate binding"/>
    <property type="evidence" value="ECO:0007669"/>
    <property type="project" value="InterPro"/>
</dbReference>
<dbReference type="Pfam" id="PF01263">
    <property type="entry name" value="Aldose_epim"/>
    <property type="match status" value="1"/>
</dbReference>
<dbReference type="OrthoDB" id="4739604at2"/>
<dbReference type="GO" id="GO:0005975">
    <property type="term" value="P:carbohydrate metabolic process"/>
    <property type="evidence" value="ECO:0007669"/>
    <property type="project" value="InterPro"/>
</dbReference>
<dbReference type="AlphaFoldDB" id="A0A2Y8ZLM7"/>
<accession>A0A2Y8ZLM7</accession>
<dbReference type="InterPro" id="IPR037480">
    <property type="entry name" value="YihR-like"/>
</dbReference>
<dbReference type="RefSeq" id="WP_109683658.1">
    <property type="nucleotide sequence ID" value="NZ_QGDN01000001.1"/>
</dbReference>
<sequence>MGQVTIPPSGEQWSISAPADDRGPGAVAIITQVGGGIRVLKVGGEPVLHGYPLQSKADGGRGQLLMPWPNRIRDGKYSFDGVSQQLALSEPGRGNASHGLVRWALWSLEDLADTSVTLSYLLLPQQGWDACLRIKVRYTATSSGLEVATKVTNVGTAKAPFAYGAHPYLTTGETTVDEVTLTIPAGRKIDVDDRLIPVGSSPVGPGTDFRAGVPIGSTSLDTAFTDLSPGDDGRWRVSIERGDRRTTIWADAGAFSYLQVFTGDSLPPERKRRSGVAVEPMSAPANAFVSGEALTILRPGDVWSGTWGITASGRMPA</sequence>
<proteinExistence type="predicted"/>
<dbReference type="SUPFAM" id="SSF74650">
    <property type="entry name" value="Galactose mutarotase-like"/>
    <property type="match status" value="1"/>
</dbReference>
<dbReference type="Gene3D" id="2.70.98.10">
    <property type="match status" value="1"/>
</dbReference>
<dbReference type="InterPro" id="IPR014718">
    <property type="entry name" value="GH-type_carb-bd"/>
</dbReference>
<evidence type="ECO:0000313" key="3">
    <source>
        <dbReference type="Proteomes" id="UP000250028"/>
    </source>
</evidence>
<protein>
    <submittedName>
        <fullName evidence="2">Aldose 1-epimerase</fullName>
    </submittedName>
</protein>
<dbReference type="InterPro" id="IPR011013">
    <property type="entry name" value="Gal_mutarotase_sf_dom"/>
</dbReference>
<keyword evidence="3" id="KW-1185">Reference proteome</keyword>
<evidence type="ECO:0000256" key="1">
    <source>
        <dbReference type="SAM" id="MobiDB-lite"/>
    </source>
</evidence>
<dbReference type="GO" id="GO:0016853">
    <property type="term" value="F:isomerase activity"/>
    <property type="evidence" value="ECO:0007669"/>
    <property type="project" value="InterPro"/>
</dbReference>